<name>A0A3M8DD41_9BACL</name>
<accession>A0A3M8DD41</accession>
<feature type="transmembrane region" description="Helical" evidence="6">
    <location>
        <begin position="101"/>
        <end position="123"/>
    </location>
</feature>
<keyword evidence="4 6" id="KW-1133">Transmembrane helix</keyword>
<organism evidence="7 8">
    <name type="scientific">Brevibacillus fluminis</name>
    <dbReference type="NCBI Taxonomy" id="511487"/>
    <lineage>
        <taxon>Bacteria</taxon>
        <taxon>Bacillati</taxon>
        <taxon>Bacillota</taxon>
        <taxon>Bacilli</taxon>
        <taxon>Bacillales</taxon>
        <taxon>Paenibacillaceae</taxon>
        <taxon>Brevibacillus</taxon>
    </lineage>
</organism>
<evidence type="ECO:0000256" key="2">
    <source>
        <dbReference type="ARBA" id="ARBA00022475"/>
    </source>
</evidence>
<keyword evidence="5 6" id="KW-0472">Membrane</keyword>
<feature type="transmembrane region" description="Helical" evidence="6">
    <location>
        <begin position="166"/>
        <end position="184"/>
    </location>
</feature>
<keyword evidence="8" id="KW-1185">Reference proteome</keyword>
<evidence type="ECO:0000256" key="5">
    <source>
        <dbReference type="ARBA" id="ARBA00023136"/>
    </source>
</evidence>
<comment type="subcellular location">
    <subcellularLocation>
        <location evidence="1">Cell membrane</location>
        <topology evidence="1">Multi-pass membrane protein</topology>
    </subcellularLocation>
</comment>
<evidence type="ECO:0000256" key="1">
    <source>
        <dbReference type="ARBA" id="ARBA00004651"/>
    </source>
</evidence>
<dbReference type="AlphaFoldDB" id="A0A3M8DD41"/>
<dbReference type="OrthoDB" id="128422at2"/>
<feature type="transmembrane region" description="Helical" evidence="6">
    <location>
        <begin position="66"/>
        <end position="86"/>
    </location>
</feature>
<protein>
    <submittedName>
        <fullName evidence="7">Cytochrome AA3 biosynthesis protein</fullName>
    </submittedName>
</protein>
<keyword evidence="2" id="KW-1003">Cell membrane</keyword>
<dbReference type="InterPro" id="IPR019108">
    <property type="entry name" value="Caa3_assmbl_CtaG-rel"/>
</dbReference>
<feature type="transmembrane region" description="Helical" evidence="6">
    <location>
        <begin position="27"/>
        <end position="46"/>
    </location>
</feature>
<evidence type="ECO:0000313" key="7">
    <source>
        <dbReference type="EMBL" id="RNB85954.1"/>
    </source>
</evidence>
<evidence type="ECO:0000256" key="6">
    <source>
        <dbReference type="SAM" id="Phobius"/>
    </source>
</evidence>
<dbReference type="GO" id="GO:0005886">
    <property type="term" value="C:plasma membrane"/>
    <property type="evidence" value="ECO:0007669"/>
    <property type="project" value="UniProtKB-SubCell"/>
</dbReference>
<dbReference type="EMBL" id="RHHQ01000013">
    <property type="protein sequence ID" value="RNB85954.1"/>
    <property type="molecule type" value="Genomic_DNA"/>
</dbReference>
<keyword evidence="3 6" id="KW-0812">Transmembrane</keyword>
<proteinExistence type="predicted"/>
<feature type="transmembrane region" description="Helical" evidence="6">
    <location>
        <begin position="205"/>
        <end position="227"/>
    </location>
</feature>
<dbReference type="Proteomes" id="UP000271031">
    <property type="component" value="Unassembled WGS sequence"/>
</dbReference>
<dbReference type="Pfam" id="PF09678">
    <property type="entry name" value="Caa3_CtaG"/>
    <property type="match status" value="1"/>
</dbReference>
<reference evidence="7 8" key="1">
    <citation type="submission" date="2018-10" db="EMBL/GenBank/DDBJ databases">
        <title>Phylogenomics of Brevibacillus.</title>
        <authorList>
            <person name="Dunlap C."/>
        </authorList>
    </citation>
    <scope>NUCLEOTIDE SEQUENCE [LARGE SCALE GENOMIC DNA]</scope>
    <source>
        <strain evidence="7 8">JCM 15716</strain>
    </source>
</reference>
<comment type="caution">
    <text evidence="7">The sequence shown here is derived from an EMBL/GenBank/DDBJ whole genome shotgun (WGS) entry which is preliminary data.</text>
</comment>
<feature type="transmembrane region" description="Helical" evidence="6">
    <location>
        <begin position="135"/>
        <end position="154"/>
    </location>
</feature>
<evidence type="ECO:0000313" key="8">
    <source>
        <dbReference type="Proteomes" id="UP000271031"/>
    </source>
</evidence>
<gene>
    <name evidence="7" type="ORF">EDM56_18325</name>
</gene>
<sequence length="306" mass="34803">MIMNHDQMNHMNHSMTSGSGFDTFVQLWGPEIMLIAVLLAALYLAVVGPYRNRFADSAPVPRHKKIAFMAGLFMFYLALGSPVAYYGHHFLFSVHMAQQCLLFIFMVPLMIMGTPAWLVQPLFNQKILGAVLTKLTNPFLGIMFFNMLFSFYHIPQIFDAFHAMPAWNIAFHALLTLLAFQMWWPILTPIPSQQRLSELRKMAYIFINGLLLTPACALITFAGTPLFETYMNAPQLFEYHSVLEDQVLGGVLMKLMQEASYGSILAYTFFRWYRKEREKDAPLDVLPNQQMTILPRPVGDGNGGTA</sequence>
<evidence type="ECO:0000256" key="3">
    <source>
        <dbReference type="ARBA" id="ARBA00022692"/>
    </source>
</evidence>
<evidence type="ECO:0000256" key="4">
    <source>
        <dbReference type="ARBA" id="ARBA00022989"/>
    </source>
</evidence>